<dbReference type="InterPro" id="IPR045168">
    <property type="entry name" value="YTH_prot"/>
</dbReference>
<dbReference type="Gene3D" id="3.10.590.10">
    <property type="entry name" value="ph1033 like domains"/>
    <property type="match status" value="1"/>
</dbReference>
<comment type="similarity">
    <text evidence="1">Belongs to the YTHDF family.</text>
</comment>
<evidence type="ECO:0000313" key="4">
    <source>
        <dbReference type="Proteomes" id="UP000187406"/>
    </source>
</evidence>
<evidence type="ECO:0000259" key="2">
    <source>
        <dbReference type="PROSITE" id="PS50882"/>
    </source>
</evidence>
<dbReference type="Proteomes" id="UP000187406">
    <property type="component" value="Unassembled WGS sequence"/>
</dbReference>
<dbReference type="OrthoDB" id="306690at2759"/>
<name>A0A1Q3BU08_CEPFO</name>
<accession>A0A1Q3BU08</accession>
<keyword evidence="1" id="KW-0694">RNA-binding</keyword>
<dbReference type="PROSITE" id="PS50882">
    <property type="entry name" value="YTH"/>
    <property type="match status" value="1"/>
</dbReference>
<proteinExistence type="inferred from homology"/>
<feature type="non-terminal residue" evidence="3">
    <location>
        <position position="1"/>
    </location>
</feature>
<dbReference type="PANTHER" id="PTHR12357">
    <property type="entry name" value="YTH YT521-B HOMOLOGY DOMAIN-CONTAINING"/>
    <property type="match status" value="1"/>
</dbReference>
<organism evidence="3 4">
    <name type="scientific">Cephalotus follicularis</name>
    <name type="common">Albany pitcher plant</name>
    <dbReference type="NCBI Taxonomy" id="3775"/>
    <lineage>
        <taxon>Eukaryota</taxon>
        <taxon>Viridiplantae</taxon>
        <taxon>Streptophyta</taxon>
        <taxon>Embryophyta</taxon>
        <taxon>Tracheophyta</taxon>
        <taxon>Spermatophyta</taxon>
        <taxon>Magnoliopsida</taxon>
        <taxon>eudicotyledons</taxon>
        <taxon>Gunneridae</taxon>
        <taxon>Pentapetalae</taxon>
        <taxon>rosids</taxon>
        <taxon>fabids</taxon>
        <taxon>Oxalidales</taxon>
        <taxon>Cephalotaceae</taxon>
        <taxon>Cephalotus</taxon>
    </lineage>
</organism>
<gene>
    <name evidence="3" type="ORF">CFOL_v3_14882</name>
</gene>
<dbReference type="GO" id="GO:1990247">
    <property type="term" value="F:N6-methyladenosine-containing RNA reader activity"/>
    <property type="evidence" value="ECO:0007669"/>
    <property type="project" value="UniProtKB-UniRule"/>
</dbReference>
<dbReference type="EMBL" id="BDDD01000910">
    <property type="protein sequence ID" value="GAV71388.1"/>
    <property type="molecule type" value="Genomic_DNA"/>
</dbReference>
<dbReference type="InterPro" id="IPR007275">
    <property type="entry name" value="YTH_domain"/>
</dbReference>
<dbReference type="GO" id="GO:0061157">
    <property type="term" value="P:mRNA destabilization"/>
    <property type="evidence" value="ECO:0007669"/>
    <property type="project" value="TreeGrafter"/>
</dbReference>
<dbReference type="GO" id="GO:0005737">
    <property type="term" value="C:cytoplasm"/>
    <property type="evidence" value="ECO:0007669"/>
    <property type="project" value="TreeGrafter"/>
</dbReference>
<comment type="caution">
    <text evidence="3">The sequence shown here is derived from an EMBL/GenBank/DDBJ whole genome shotgun (WGS) entry which is preliminary data.</text>
</comment>
<keyword evidence="4" id="KW-1185">Reference proteome</keyword>
<evidence type="ECO:0000256" key="1">
    <source>
        <dbReference type="RuleBase" id="RU369095"/>
    </source>
</evidence>
<dbReference type="InParanoid" id="A0A1Q3BU08"/>
<reference evidence="4" key="1">
    <citation type="submission" date="2016-04" db="EMBL/GenBank/DDBJ databases">
        <title>Cephalotus genome sequencing.</title>
        <authorList>
            <person name="Fukushima K."/>
            <person name="Hasebe M."/>
            <person name="Fang X."/>
        </authorList>
    </citation>
    <scope>NUCLEOTIDE SEQUENCE [LARGE SCALE GENOMIC DNA]</scope>
    <source>
        <strain evidence="4">cv. St1</strain>
    </source>
</reference>
<dbReference type="STRING" id="3775.A0A1Q3BU08"/>
<dbReference type="PANTHER" id="PTHR12357:SF95">
    <property type="entry name" value="YTH DOMAIN-CONTAINING FAMILY PROTEIN"/>
    <property type="match status" value="1"/>
</dbReference>
<dbReference type="CDD" id="cd21134">
    <property type="entry name" value="YTH"/>
    <property type="match status" value="1"/>
</dbReference>
<dbReference type="Pfam" id="PF04146">
    <property type="entry name" value="YTH"/>
    <property type="match status" value="1"/>
</dbReference>
<feature type="domain" description="YTH" evidence="2">
    <location>
        <begin position="88"/>
        <end position="222"/>
    </location>
</feature>
<evidence type="ECO:0000313" key="3">
    <source>
        <dbReference type="EMBL" id="GAV71388.1"/>
    </source>
</evidence>
<sequence length="248" mass="29149">GKFSSFLNQNQGHFPHNEHMNCKSTRTWIGDDKFKLRFKSNRNGEFETASELTRGPRAYNRSAPSDFLDKKEELGLAVRKDQCNEPDFQTLFYNAKFYIIKSYKIRYDVWPSTLNGNEKLDAAFHDAEARASETGIKCPIFLFFLINGSGQFVGLAEMIVQVDFNKDMDFWQLPLRWHIIKDIPNSQLRHIILENKDKKPVTFIRDTQQVFTCFWVVHVSYVRLKLVLLLYQKFICERRCCSDVNLIK</sequence>
<dbReference type="AlphaFoldDB" id="A0A1Q3BU08"/>
<protein>
    <recommendedName>
        <fullName evidence="1">YTH domain-containing family protein</fullName>
    </recommendedName>
</protein>
<comment type="function">
    <text evidence="1">Specifically recognizes and binds N6-methyladenosine (m6A)-containing RNAs, and regulates mRNA stability. M6A is a modification present at internal sites of mRNAs and some non-coding RNAs and plays a role in mRNA stability and processing.</text>
</comment>
<dbReference type="GO" id="GO:0003729">
    <property type="term" value="F:mRNA binding"/>
    <property type="evidence" value="ECO:0007669"/>
    <property type="project" value="UniProtKB-UniRule"/>
</dbReference>